<dbReference type="AlphaFoldDB" id="A0A9D5U7L2"/>
<gene>
    <name evidence="1" type="ORF">H9623_02820</name>
</gene>
<organism evidence="1 2">
    <name type="scientific">Oerskovia douganii</name>
    <dbReference type="NCBI Taxonomy" id="2762210"/>
    <lineage>
        <taxon>Bacteria</taxon>
        <taxon>Bacillati</taxon>
        <taxon>Actinomycetota</taxon>
        <taxon>Actinomycetes</taxon>
        <taxon>Micrococcales</taxon>
        <taxon>Cellulomonadaceae</taxon>
        <taxon>Oerskovia</taxon>
    </lineage>
</organism>
<comment type="caution">
    <text evidence="1">The sequence shown here is derived from an EMBL/GenBank/DDBJ whole genome shotgun (WGS) entry which is preliminary data.</text>
</comment>
<reference evidence="1 2" key="1">
    <citation type="submission" date="2020-08" db="EMBL/GenBank/DDBJ databases">
        <title>A Genomic Blueprint of the Chicken Gut Microbiome.</title>
        <authorList>
            <person name="Gilroy R."/>
            <person name="Ravi A."/>
            <person name="Getino M."/>
            <person name="Pursley I."/>
            <person name="Horton D.L."/>
            <person name="Alikhan N.-F."/>
            <person name="Baker D."/>
            <person name="Gharbi K."/>
            <person name="Hall N."/>
            <person name="Watson M."/>
            <person name="Adriaenssens E.M."/>
            <person name="Foster-Nyarko E."/>
            <person name="Jarju S."/>
            <person name="Secka A."/>
            <person name="Antonio M."/>
            <person name="Oren A."/>
            <person name="Chaudhuri R."/>
            <person name="La Ragione R.M."/>
            <person name="Hildebrand F."/>
            <person name="Pallen M.J."/>
        </authorList>
    </citation>
    <scope>NUCLEOTIDE SEQUENCE [LARGE SCALE GENOMIC DNA]</scope>
    <source>
        <strain evidence="1 2">Sa1BUA8</strain>
    </source>
</reference>
<evidence type="ECO:0000313" key="1">
    <source>
        <dbReference type="EMBL" id="MBE7699239.1"/>
    </source>
</evidence>
<keyword evidence="2" id="KW-1185">Reference proteome</keyword>
<dbReference type="RefSeq" id="WP_193718564.1">
    <property type="nucleotide sequence ID" value="NZ_JACSPN010000002.1"/>
</dbReference>
<evidence type="ECO:0000313" key="2">
    <source>
        <dbReference type="Proteomes" id="UP000822993"/>
    </source>
</evidence>
<proteinExistence type="predicted"/>
<name>A0A9D5U7L2_9CELL</name>
<dbReference type="EMBL" id="JACSPN010000002">
    <property type="protein sequence ID" value="MBE7699239.1"/>
    <property type="molecule type" value="Genomic_DNA"/>
</dbReference>
<sequence length="58" mass="6359">MKTTPSRPETTDEHGTTHRYGCYMPGWTSKPASLRGWHLLTCPTCGAVRLVRAGRGTA</sequence>
<protein>
    <submittedName>
        <fullName evidence="1">Uncharacterized protein</fullName>
    </submittedName>
</protein>
<dbReference type="Proteomes" id="UP000822993">
    <property type="component" value="Unassembled WGS sequence"/>
</dbReference>
<accession>A0A9D5U7L2</accession>